<dbReference type="Proteomes" id="UP001225906">
    <property type="component" value="Unassembled WGS sequence"/>
</dbReference>
<feature type="domain" description="DUF4131" evidence="9">
    <location>
        <begin position="26"/>
        <end position="193"/>
    </location>
</feature>
<dbReference type="Pfam" id="PF13567">
    <property type="entry name" value="DUF4131"/>
    <property type="match status" value="1"/>
</dbReference>
<feature type="transmembrane region" description="Helical" evidence="6">
    <location>
        <begin position="369"/>
        <end position="387"/>
    </location>
</feature>
<accession>A0ABT9JQI7</accession>
<reference evidence="11" key="1">
    <citation type="journal article" date="2019" name="Int. J. Syst. Evol. Microbiol.">
        <title>The Global Catalogue of Microorganisms (GCM) 10K type strain sequencing project: providing services to taxonomists for standard genome sequencing and annotation.</title>
        <authorList>
            <consortium name="The Broad Institute Genomics Platform"/>
            <consortium name="The Broad Institute Genome Sequencing Center for Infectious Disease"/>
            <person name="Wu L."/>
            <person name="Ma J."/>
        </authorList>
    </citation>
    <scope>NUCLEOTIDE SEQUENCE [LARGE SCALE GENOMIC DNA]</scope>
    <source>
        <strain evidence="11">VKM B-3159</strain>
    </source>
</reference>
<proteinExistence type="predicted"/>
<comment type="subcellular location">
    <subcellularLocation>
        <location evidence="1">Cell membrane</location>
        <topology evidence="1">Multi-pass membrane protein</topology>
    </subcellularLocation>
</comment>
<sequence>MPGITVGWLFGVWLFQQQATVWSPVAFCALLLPVVLGMGLLRIRYFQSFKKMIFYALCVWSVASLGFVYAQGRAYWRLQDTLPVACERQVIIVQARIVGVPARDQRGQHVDALIEHVYSQHCPVPARVHLSLYQQQYRQASPETIAALPIVHAGERWQFSVRLKRPHATRNPHGFDYAAWCLSNHIGAVGNIVSKAPMQRLDALVWQPNTLIARWREHVGGRLSHVLGNTPQSAVLRALVIGDDSQISRADWQLFVDTGINHLVSISGLHITMLASLGYGLIGWLWRRQPQWALRIPSRQAASMGGAIVAILYSALAGFSIPTQRTLYMLLTVAAMLNLRQRLPFSWILCVALWVVLLRDPWAVLAPGFWLSFGAVAVLAFAMGGRLKPPPWWVAAGKTQWAVTVAFLPLLIAMFNQVSLVSPLANALAIPLISLAVVPVAIAGALLPLDVLLRCAASVLDGCMQALQWLQHLPWAVWYQATPPTWAWLLALLGIGMLLMPRGWPLRWAGLCLCLPVCMPQAPVLQPGQMQVTVLDVGQGLSVMVQTAHHTLLYDAGPAYSADSDAGQRIVLPYLRHLGVRQLDIAMISHDDSDHVGGMASVLAGVPALGILSSLTPEAVFFKQIAQTTPIRGHQPVHQPCLTGTRWQWDGVQFQLLSPDTALLMTAKDNDKSCVLHIRSAHGSLLLTGDIEKVAERYLLQTSPADLAATVITMPHHGSKTSSSHAFVNAVSPRLAIATAGYLNRFGHPKREILARYQAVGAQVLRSDMDGAVLLSFLTGETPAVQRWRVIAPHYWEAPAL</sequence>
<feature type="transmembrane region" description="Helical" evidence="6">
    <location>
        <begin position="399"/>
        <end position="416"/>
    </location>
</feature>
<dbReference type="SUPFAM" id="SSF56281">
    <property type="entry name" value="Metallo-hydrolase/oxidoreductase"/>
    <property type="match status" value="1"/>
</dbReference>
<feature type="transmembrane region" description="Helical" evidence="6">
    <location>
        <begin position="341"/>
        <end position="357"/>
    </location>
</feature>
<dbReference type="PANTHER" id="PTHR30619">
    <property type="entry name" value="DNA INTERNALIZATION/COMPETENCE PROTEIN COMEC/REC2"/>
    <property type="match status" value="1"/>
</dbReference>
<name>A0ABT9JQI7_9PROT</name>
<feature type="transmembrane region" description="Helical" evidence="6">
    <location>
        <begin position="263"/>
        <end position="286"/>
    </location>
</feature>
<evidence type="ECO:0000256" key="1">
    <source>
        <dbReference type="ARBA" id="ARBA00004651"/>
    </source>
</evidence>
<dbReference type="InterPro" id="IPR004477">
    <property type="entry name" value="ComEC_N"/>
</dbReference>
<evidence type="ECO:0000256" key="6">
    <source>
        <dbReference type="SAM" id="Phobius"/>
    </source>
</evidence>
<keyword evidence="3 6" id="KW-0812">Transmembrane</keyword>
<dbReference type="InterPro" id="IPR036866">
    <property type="entry name" value="RibonucZ/Hydroxyglut_hydro"/>
</dbReference>
<keyword evidence="4 6" id="KW-1133">Transmembrane helix</keyword>
<evidence type="ECO:0000259" key="7">
    <source>
        <dbReference type="Pfam" id="PF00753"/>
    </source>
</evidence>
<feature type="domain" description="ComEC/Rec2-related protein" evidence="8">
    <location>
        <begin position="239"/>
        <end position="502"/>
    </location>
</feature>
<dbReference type="NCBIfam" id="TIGR00361">
    <property type="entry name" value="ComEC_Rec2"/>
    <property type="match status" value="1"/>
</dbReference>
<gene>
    <name evidence="10" type="ORF">Q9291_03040</name>
</gene>
<evidence type="ECO:0000256" key="2">
    <source>
        <dbReference type="ARBA" id="ARBA00022475"/>
    </source>
</evidence>
<organism evidence="10 11">
    <name type="scientific">Methylophilus aquaticus</name>
    <dbReference type="NCBI Taxonomy" id="1971610"/>
    <lineage>
        <taxon>Bacteria</taxon>
        <taxon>Pseudomonadati</taxon>
        <taxon>Pseudomonadota</taxon>
        <taxon>Betaproteobacteria</taxon>
        <taxon>Nitrosomonadales</taxon>
        <taxon>Methylophilaceae</taxon>
        <taxon>Methylophilus</taxon>
    </lineage>
</organism>
<feature type="transmembrane region" description="Helical" evidence="6">
    <location>
        <begin position="301"/>
        <end position="321"/>
    </location>
</feature>
<evidence type="ECO:0000256" key="4">
    <source>
        <dbReference type="ARBA" id="ARBA00022989"/>
    </source>
</evidence>
<keyword evidence="5 6" id="KW-0472">Membrane</keyword>
<dbReference type="RefSeq" id="WP_306388522.1">
    <property type="nucleotide sequence ID" value="NZ_JAVCAP010000004.1"/>
</dbReference>
<evidence type="ECO:0000256" key="5">
    <source>
        <dbReference type="ARBA" id="ARBA00023136"/>
    </source>
</evidence>
<dbReference type="InterPro" id="IPR025405">
    <property type="entry name" value="DUF4131"/>
</dbReference>
<evidence type="ECO:0000313" key="11">
    <source>
        <dbReference type="Proteomes" id="UP001225906"/>
    </source>
</evidence>
<evidence type="ECO:0000313" key="10">
    <source>
        <dbReference type="EMBL" id="MDP8566818.1"/>
    </source>
</evidence>
<dbReference type="InterPro" id="IPR052159">
    <property type="entry name" value="Competence_DNA_uptake"/>
</dbReference>
<feature type="transmembrane region" description="Helical" evidence="6">
    <location>
        <begin position="53"/>
        <end position="70"/>
    </location>
</feature>
<feature type="domain" description="Metallo-beta-lactamase" evidence="7">
    <location>
        <begin position="536"/>
        <end position="735"/>
    </location>
</feature>
<comment type="caution">
    <text evidence="10">The sequence shown here is derived from an EMBL/GenBank/DDBJ whole genome shotgun (WGS) entry which is preliminary data.</text>
</comment>
<dbReference type="InterPro" id="IPR004797">
    <property type="entry name" value="Competence_ComEC/Rec2"/>
</dbReference>
<protein>
    <submittedName>
        <fullName evidence="10">DNA internalization-related competence protein ComEC/Rec2</fullName>
    </submittedName>
</protein>
<dbReference type="EMBL" id="JAVCAP010000004">
    <property type="protein sequence ID" value="MDP8566818.1"/>
    <property type="molecule type" value="Genomic_DNA"/>
</dbReference>
<dbReference type="InterPro" id="IPR035681">
    <property type="entry name" value="ComA-like_MBL"/>
</dbReference>
<feature type="transmembrane region" description="Helical" evidence="6">
    <location>
        <begin position="477"/>
        <end position="499"/>
    </location>
</feature>
<evidence type="ECO:0000259" key="9">
    <source>
        <dbReference type="Pfam" id="PF13567"/>
    </source>
</evidence>
<dbReference type="Pfam" id="PF00753">
    <property type="entry name" value="Lactamase_B"/>
    <property type="match status" value="1"/>
</dbReference>
<dbReference type="NCBIfam" id="TIGR00360">
    <property type="entry name" value="ComEC_N-term"/>
    <property type="match status" value="1"/>
</dbReference>
<keyword evidence="11" id="KW-1185">Reference proteome</keyword>
<dbReference type="PANTHER" id="PTHR30619:SF1">
    <property type="entry name" value="RECOMBINATION PROTEIN 2"/>
    <property type="match status" value="1"/>
</dbReference>
<keyword evidence="2" id="KW-1003">Cell membrane</keyword>
<dbReference type="CDD" id="cd07731">
    <property type="entry name" value="ComA-like_MBL-fold"/>
    <property type="match status" value="1"/>
</dbReference>
<evidence type="ECO:0000259" key="8">
    <source>
        <dbReference type="Pfam" id="PF03772"/>
    </source>
</evidence>
<dbReference type="Gene3D" id="3.60.15.10">
    <property type="entry name" value="Ribonuclease Z/Hydroxyacylglutathione hydrolase-like"/>
    <property type="match status" value="1"/>
</dbReference>
<evidence type="ECO:0000256" key="3">
    <source>
        <dbReference type="ARBA" id="ARBA00022692"/>
    </source>
</evidence>
<feature type="transmembrane region" description="Helical" evidence="6">
    <location>
        <begin position="428"/>
        <end position="449"/>
    </location>
</feature>
<dbReference type="InterPro" id="IPR001279">
    <property type="entry name" value="Metallo-B-lactamas"/>
</dbReference>
<feature type="transmembrane region" description="Helical" evidence="6">
    <location>
        <begin position="20"/>
        <end position="41"/>
    </location>
</feature>
<dbReference type="Pfam" id="PF03772">
    <property type="entry name" value="Competence"/>
    <property type="match status" value="1"/>
</dbReference>